<gene>
    <name evidence="1" type="ORF">GJV85_03515</name>
</gene>
<sequence>MEIKFNQYEHEYLLKAVEKMQQDKKDDKEVTIPEMSHETKVALKLVGF</sequence>
<name>A0A975AZ64_9BACT</name>
<organism evidence="1 2">
    <name type="scientific">Sulfurimonas aquatica</name>
    <dbReference type="NCBI Taxonomy" id="2672570"/>
    <lineage>
        <taxon>Bacteria</taxon>
        <taxon>Pseudomonadati</taxon>
        <taxon>Campylobacterota</taxon>
        <taxon>Epsilonproteobacteria</taxon>
        <taxon>Campylobacterales</taxon>
        <taxon>Sulfurimonadaceae</taxon>
        <taxon>Sulfurimonas</taxon>
    </lineage>
</organism>
<dbReference type="RefSeq" id="WP_207562495.1">
    <property type="nucleotide sequence ID" value="NZ_CP046072.1"/>
</dbReference>
<protein>
    <submittedName>
        <fullName evidence="1">Uncharacterized protein</fullName>
    </submittedName>
</protein>
<dbReference type="AlphaFoldDB" id="A0A975AZ64"/>
<reference evidence="1" key="1">
    <citation type="submission" date="2019-11" db="EMBL/GenBank/DDBJ databases">
        <authorList>
            <person name="Kojima H."/>
        </authorList>
    </citation>
    <scope>NUCLEOTIDE SEQUENCE</scope>
    <source>
        <strain evidence="1">H1576</strain>
    </source>
</reference>
<evidence type="ECO:0000313" key="1">
    <source>
        <dbReference type="EMBL" id="QSZ41218.1"/>
    </source>
</evidence>
<proteinExistence type="predicted"/>
<reference evidence="1" key="2">
    <citation type="submission" date="2021-04" db="EMBL/GenBank/DDBJ databases">
        <title>Isolation and characterization of a novel species of the genus Sulfurimonas.</title>
        <authorList>
            <person name="Fukui M."/>
        </authorList>
    </citation>
    <scope>NUCLEOTIDE SEQUENCE</scope>
    <source>
        <strain evidence="1">H1576</strain>
    </source>
</reference>
<dbReference type="KEGG" id="saqt:GJV85_03515"/>
<keyword evidence="2" id="KW-1185">Reference proteome</keyword>
<dbReference type="Proteomes" id="UP000671852">
    <property type="component" value="Chromosome"/>
</dbReference>
<evidence type="ECO:0000313" key="2">
    <source>
        <dbReference type="Proteomes" id="UP000671852"/>
    </source>
</evidence>
<accession>A0A975AZ64</accession>
<dbReference type="EMBL" id="CP046072">
    <property type="protein sequence ID" value="QSZ41218.1"/>
    <property type="molecule type" value="Genomic_DNA"/>
</dbReference>